<gene>
    <name evidence="1" type="ORF">C1E24_15955</name>
</gene>
<reference evidence="1 2" key="1">
    <citation type="submission" date="2018-01" db="EMBL/GenBank/DDBJ databases">
        <title>Co-occurrence of chitin degradation, pigmentation and bioactivity in marine Pseudoalteromonas.</title>
        <authorList>
            <person name="Paulsen S."/>
            <person name="Gram L."/>
            <person name="Machado H."/>
        </authorList>
    </citation>
    <scope>NUCLEOTIDE SEQUENCE [LARGE SCALE GENOMIC DNA]</scope>
    <source>
        <strain evidence="1 2">S3663</strain>
    </source>
</reference>
<dbReference type="Proteomes" id="UP000309186">
    <property type="component" value="Unassembled WGS sequence"/>
</dbReference>
<accession>A0A5R9PYN1</accession>
<name>A0A5R9PYN1_9GAMM</name>
<organism evidence="1 2">
    <name type="scientific">Pseudoalteromonas phenolica</name>
    <dbReference type="NCBI Taxonomy" id="161398"/>
    <lineage>
        <taxon>Bacteria</taxon>
        <taxon>Pseudomonadati</taxon>
        <taxon>Pseudomonadota</taxon>
        <taxon>Gammaproteobacteria</taxon>
        <taxon>Alteromonadales</taxon>
        <taxon>Pseudoalteromonadaceae</taxon>
        <taxon>Pseudoalteromonas</taxon>
    </lineage>
</organism>
<sequence>MLIKVKQLDRLIYMNYFNFALTESANFYKENKKKIKSLSSDKKSTPAAMTPEIAGGFDYQFSDIDCGRLTLIPRYTCGIGYTCPHVF</sequence>
<comment type="caution">
    <text evidence="1">The sequence shown here is derived from an EMBL/GenBank/DDBJ whole genome shotgun (WGS) entry which is preliminary data.</text>
</comment>
<dbReference type="EMBL" id="PPSW01000026">
    <property type="protein sequence ID" value="TLX46010.1"/>
    <property type="molecule type" value="Genomic_DNA"/>
</dbReference>
<evidence type="ECO:0000313" key="1">
    <source>
        <dbReference type="EMBL" id="TLX46010.1"/>
    </source>
</evidence>
<dbReference type="AlphaFoldDB" id="A0A5R9PYN1"/>
<proteinExistence type="predicted"/>
<protein>
    <submittedName>
        <fullName evidence="1">Uncharacterized protein</fullName>
    </submittedName>
</protein>
<evidence type="ECO:0000313" key="2">
    <source>
        <dbReference type="Proteomes" id="UP000309186"/>
    </source>
</evidence>